<dbReference type="PANTHER" id="PTHR33387:SF3">
    <property type="entry name" value="DUF985 DOMAIN-CONTAINING PROTEIN"/>
    <property type="match status" value="1"/>
</dbReference>
<dbReference type="AlphaFoldDB" id="A0A512PP60"/>
<comment type="caution">
    <text evidence="2">The sequence shown here is derived from an EMBL/GenBank/DDBJ whole genome shotgun (WGS) entry which is preliminary data.</text>
</comment>
<reference evidence="2 3" key="1">
    <citation type="submission" date="2019-07" db="EMBL/GenBank/DDBJ databases">
        <title>Whole genome shotgun sequence of Lactobacillus rapi NBRC 109618.</title>
        <authorList>
            <person name="Hosoyama A."/>
            <person name="Uohara A."/>
            <person name="Ohji S."/>
            <person name="Ichikawa N."/>
        </authorList>
    </citation>
    <scope>NUCLEOTIDE SEQUENCE [LARGE SCALE GENOMIC DNA]</scope>
    <source>
        <strain evidence="2 3">NBRC 109618</strain>
    </source>
</reference>
<organism evidence="2 3">
    <name type="scientific">Lentilactobacillus rapi</name>
    <dbReference type="NCBI Taxonomy" id="481723"/>
    <lineage>
        <taxon>Bacteria</taxon>
        <taxon>Bacillati</taxon>
        <taxon>Bacillota</taxon>
        <taxon>Bacilli</taxon>
        <taxon>Lactobacillales</taxon>
        <taxon>Lactobacillaceae</taxon>
        <taxon>Lentilactobacillus</taxon>
    </lineage>
</organism>
<dbReference type="Gene3D" id="2.60.120.10">
    <property type="entry name" value="Jelly Rolls"/>
    <property type="match status" value="1"/>
</dbReference>
<dbReference type="InterPro" id="IPR014710">
    <property type="entry name" value="RmlC-like_jellyroll"/>
</dbReference>
<dbReference type="EMBL" id="BKAM01000042">
    <property type="protein sequence ID" value="GEP72978.1"/>
    <property type="molecule type" value="Genomic_DNA"/>
</dbReference>
<dbReference type="CDD" id="cd06121">
    <property type="entry name" value="cupin_YML079wp"/>
    <property type="match status" value="1"/>
</dbReference>
<name>A0A512PP60_9LACO</name>
<gene>
    <name evidence="2" type="ORF">LRA02_18460</name>
</gene>
<evidence type="ECO:0000313" key="3">
    <source>
        <dbReference type="Proteomes" id="UP000321569"/>
    </source>
</evidence>
<sequence length="163" mass="18962">MITRQDYIKQLNLEPHPEGGWYKQLHHSEDTFFAPESHGDRYRYTSILFLLDYGSPSHFHRLNHDELWYFHAGKPIIIHCIDKTGKYSNFKLGSDILHGEQLQLRVPKNTIFASEVTDPDSFAVVSCMVSPGFDFHDFELFHKADLAADYPMYKDLIDRLGAE</sequence>
<dbReference type="Proteomes" id="UP000321569">
    <property type="component" value="Unassembled WGS sequence"/>
</dbReference>
<evidence type="ECO:0000259" key="1">
    <source>
        <dbReference type="Pfam" id="PF06172"/>
    </source>
</evidence>
<dbReference type="InterPro" id="IPR039935">
    <property type="entry name" value="YML079W-like"/>
</dbReference>
<dbReference type="Pfam" id="PF06172">
    <property type="entry name" value="Cupin_5"/>
    <property type="match status" value="1"/>
</dbReference>
<proteinExistence type="predicted"/>
<accession>A0A512PP60</accession>
<evidence type="ECO:0000313" key="2">
    <source>
        <dbReference type="EMBL" id="GEP72978.1"/>
    </source>
</evidence>
<protein>
    <submittedName>
        <fullName evidence="2">Cupin</fullName>
    </submittedName>
</protein>
<dbReference type="SUPFAM" id="SSF51182">
    <property type="entry name" value="RmlC-like cupins"/>
    <property type="match status" value="1"/>
</dbReference>
<dbReference type="PANTHER" id="PTHR33387">
    <property type="entry name" value="RMLC-LIKE JELLY ROLL FOLD PROTEIN"/>
    <property type="match status" value="1"/>
</dbReference>
<dbReference type="RefSeq" id="WP_082622225.1">
    <property type="nucleotide sequence ID" value="NZ_BKAM01000042.1"/>
</dbReference>
<dbReference type="InterPro" id="IPR009327">
    <property type="entry name" value="Cupin_DUF985"/>
</dbReference>
<dbReference type="InterPro" id="IPR011051">
    <property type="entry name" value="RmlC_Cupin_sf"/>
</dbReference>
<feature type="domain" description="DUF985" evidence="1">
    <location>
        <begin position="5"/>
        <end position="141"/>
    </location>
</feature>
<dbReference type="OrthoDB" id="9798288at2"/>